<evidence type="ECO:0000256" key="9">
    <source>
        <dbReference type="ARBA" id="ARBA00022763"/>
    </source>
</evidence>
<dbReference type="GO" id="GO:0003910">
    <property type="term" value="F:DNA ligase (ATP) activity"/>
    <property type="evidence" value="ECO:0007669"/>
    <property type="project" value="UniProtKB-EC"/>
</dbReference>
<evidence type="ECO:0000256" key="12">
    <source>
        <dbReference type="ARBA" id="ARBA00022840"/>
    </source>
</evidence>
<dbReference type="InterPro" id="IPR052171">
    <property type="entry name" value="NHEJ_LigD"/>
</dbReference>
<feature type="compositionally biased region" description="Basic and acidic residues" evidence="21">
    <location>
        <begin position="300"/>
        <end position="321"/>
    </location>
</feature>
<dbReference type="InterPro" id="IPR012309">
    <property type="entry name" value="DNA_ligase_ATP-dep_C"/>
</dbReference>
<evidence type="ECO:0000256" key="18">
    <source>
        <dbReference type="ARBA" id="ARBA00023268"/>
    </source>
</evidence>
<dbReference type="RefSeq" id="WP_407051881.1">
    <property type="nucleotide sequence ID" value="NZ_CP158568.1"/>
</dbReference>
<keyword evidence="18" id="KW-0511">Multifunctional enzyme</keyword>
<keyword evidence="14" id="KW-0238">DNA-binding</keyword>
<dbReference type="PROSITE" id="PS50160">
    <property type="entry name" value="DNA_LIGASE_A3"/>
    <property type="match status" value="1"/>
</dbReference>
<dbReference type="EMBL" id="CP158568">
    <property type="protein sequence ID" value="XBY46786.1"/>
    <property type="molecule type" value="Genomic_DNA"/>
</dbReference>
<keyword evidence="16" id="KW-0234">DNA repair</keyword>
<name>A0AAU7XG15_9HYPH</name>
<dbReference type="Gene3D" id="3.30.470.30">
    <property type="entry name" value="DNA ligase/mRNA capping enzyme"/>
    <property type="match status" value="1"/>
</dbReference>
<evidence type="ECO:0000256" key="21">
    <source>
        <dbReference type="SAM" id="MobiDB-lite"/>
    </source>
</evidence>
<evidence type="ECO:0000256" key="14">
    <source>
        <dbReference type="ARBA" id="ARBA00023125"/>
    </source>
</evidence>
<feature type="region of interest" description="Disordered" evidence="21">
    <location>
        <begin position="284"/>
        <end position="348"/>
    </location>
</feature>
<dbReference type="PANTHER" id="PTHR42705:SF2">
    <property type="entry name" value="BIFUNCTIONAL NON-HOMOLOGOUS END JOINING PROTEIN LIGD"/>
    <property type="match status" value="1"/>
</dbReference>
<evidence type="ECO:0000256" key="7">
    <source>
        <dbReference type="ARBA" id="ARBA00022723"/>
    </source>
</evidence>
<dbReference type="AlphaFoldDB" id="A0AAU7XG15"/>
<evidence type="ECO:0000256" key="13">
    <source>
        <dbReference type="ARBA" id="ARBA00022932"/>
    </source>
</evidence>
<feature type="domain" description="ATP-dependent DNA ligase family profile" evidence="22">
    <location>
        <begin position="88"/>
        <end position="187"/>
    </location>
</feature>
<keyword evidence="10" id="KW-0378">Hydrolase</keyword>
<keyword evidence="5" id="KW-0548">Nucleotidyltransferase</keyword>
<evidence type="ECO:0000256" key="16">
    <source>
        <dbReference type="ARBA" id="ARBA00023204"/>
    </source>
</evidence>
<keyword evidence="13" id="KW-0239">DNA-directed DNA polymerase</keyword>
<keyword evidence="8" id="KW-0547">Nucleotide-binding</keyword>
<dbReference type="Gene3D" id="3.30.1490.70">
    <property type="match status" value="1"/>
</dbReference>
<evidence type="ECO:0000256" key="8">
    <source>
        <dbReference type="ARBA" id="ARBA00022741"/>
    </source>
</evidence>
<dbReference type="SUPFAM" id="SSF50249">
    <property type="entry name" value="Nucleic acid-binding proteins"/>
    <property type="match status" value="1"/>
</dbReference>
<dbReference type="SUPFAM" id="SSF56091">
    <property type="entry name" value="DNA ligase/mRNA capping enzyme, catalytic domain"/>
    <property type="match status" value="1"/>
</dbReference>
<evidence type="ECO:0000256" key="3">
    <source>
        <dbReference type="ARBA" id="ARBA00022598"/>
    </source>
</evidence>
<keyword evidence="12" id="KW-0067">ATP-binding</keyword>
<organism evidence="23">
    <name type="scientific">Methyloraptor flagellatus</name>
    <dbReference type="NCBI Taxonomy" id="3162530"/>
    <lineage>
        <taxon>Bacteria</taxon>
        <taxon>Pseudomonadati</taxon>
        <taxon>Pseudomonadota</taxon>
        <taxon>Alphaproteobacteria</taxon>
        <taxon>Hyphomicrobiales</taxon>
        <taxon>Ancalomicrobiaceae</taxon>
        <taxon>Methyloraptor</taxon>
    </lineage>
</organism>
<keyword evidence="17" id="KW-0464">Manganese</keyword>
<evidence type="ECO:0000256" key="17">
    <source>
        <dbReference type="ARBA" id="ARBA00023211"/>
    </source>
</evidence>
<dbReference type="Pfam" id="PF01068">
    <property type="entry name" value="DNA_ligase_A_M"/>
    <property type="match status" value="1"/>
</dbReference>
<dbReference type="Pfam" id="PF04679">
    <property type="entry name" value="DNA_ligase_A_C"/>
    <property type="match status" value="1"/>
</dbReference>
<evidence type="ECO:0000256" key="15">
    <source>
        <dbReference type="ARBA" id="ARBA00023172"/>
    </source>
</evidence>
<keyword evidence="15" id="KW-0233">DNA recombination</keyword>
<evidence type="ECO:0000256" key="4">
    <source>
        <dbReference type="ARBA" id="ARBA00022679"/>
    </source>
</evidence>
<dbReference type="InterPro" id="IPR014143">
    <property type="entry name" value="NHEJ_ligase_prk"/>
</dbReference>
<evidence type="ECO:0000256" key="20">
    <source>
        <dbReference type="ARBA" id="ARBA00034003"/>
    </source>
</evidence>
<dbReference type="NCBIfam" id="TIGR02779">
    <property type="entry name" value="NHEJ_ligase_lig"/>
    <property type="match status" value="1"/>
</dbReference>
<accession>A0AAU7XG15</accession>
<dbReference type="NCBIfam" id="TIGR02778">
    <property type="entry name" value="ligD_pol"/>
    <property type="match status" value="1"/>
</dbReference>
<dbReference type="InterPro" id="IPR012310">
    <property type="entry name" value="DNA_ligase_ATP-dep_cent"/>
</dbReference>
<keyword evidence="3 23" id="KW-0436">Ligase</keyword>
<reference evidence="23" key="1">
    <citation type="submission" date="2024-06" db="EMBL/GenBank/DDBJ databases">
        <title>Methylostella associata gen. nov., sp. nov., a novel Ancalomicrobiaceae-affiliated facultatively methylotrophic bacteria that feed on methanotrophs of the genus Methylococcus.</title>
        <authorList>
            <person name="Saltykova V."/>
            <person name="Danilova O.V."/>
            <person name="Oshkin I.Y."/>
            <person name="Belova S.E."/>
            <person name="Pimenov N.V."/>
            <person name="Dedysh S.N."/>
        </authorList>
    </citation>
    <scope>NUCLEOTIDE SEQUENCE</scope>
    <source>
        <strain evidence="23">S20</strain>
    </source>
</reference>
<keyword evidence="11" id="KW-0269">Exonuclease</keyword>
<dbReference type="Pfam" id="PF21686">
    <property type="entry name" value="LigD_Prim-Pol"/>
    <property type="match status" value="1"/>
</dbReference>
<dbReference type="InterPro" id="IPR014145">
    <property type="entry name" value="LigD_pol_dom"/>
</dbReference>
<feature type="compositionally biased region" description="Low complexity" evidence="21">
    <location>
        <begin position="329"/>
        <end position="344"/>
    </location>
</feature>
<evidence type="ECO:0000256" key="10">
    <source>
        <dbReference type="ARBA" id="ARBA00022801"/>
    </source>
</evidence>
<keyword evidence="6" id="KW-0540">Nuclease</keyword>
<dbReference type="GO" id="GO:0003887">
    <property type="term" value="F:DNA-directed DNA polymerase activity"/>
    <property type="evidence" value="ECO:0007669"/>
    <property type="project" value="UniProtKB-KW"/>
</dbReference>
<keyword evidence="4" id="KW-0808">Transferase</keyword>
<evidence type="ECO:0000256" key="11">
    <source>
        <dbReference type="ARBA" id="ARBA00022839"/>
    </source>
</evidence>
<evidence type="ECO:0000256" key="6">
    <source>
        <dbReference type="ARBA" id="ARBA00022722"/>
    </source>
</evidence>
<evidence type="ECO:0000256" key="1">
    <source>
        <dbReference type="ARBA" id="ARBA00001936"/>
    </source>
</evidence>
<evidence type="ECO:0000256" key="2">
    <source>
        <dbReference type="ARBA" id="ARBA00012727"/>
    </source>
</evidence>
<dbReference type="KEGG" id="mflg:ABS361_02595"/>
<dbReference type="CDD" id="cd07971">
    <property type="entry name" value="OBF_DNA_ligase_LigD"/>
    <property type="match status" value="1"/>
</dbReference>
<dbReference type="Gene3D" id="2.40.50.140">
    <property type="entry name" value="Nucleic acid-binding proteins"/>
    <property type="match status" value="1"/>
</dbReference>
<dbReference type="InterPro" id="IPR014146">
    <property type="entry name" value="LigD_ligase_dom"/>
</dbReference>
<evidence type="ECO:0000256" key="5">
    <source>
        <dbReference type="ARBA" id="ARBA00022695"/>
    </source>
</evidence>
<evidence type="ECO:0000259" key="22">
    <source>
        <dbReference type="PROSITE" id="PS50160"/>
    </source>
</evidence>
<comment type="catalytic activity">
    <reaction evidence="20">
        <text>ATP + (deoxyribonucleotide)n-3'-hydroxyl + 5'-phospho-(deoxyribonucleotide)m = (deoxyribonucleotide)n+m + AMP + diphosphate.</text>
        <dbReference type="EC" id="6.5.1.1"/>
    </reaction>
</comment>
<proteinExistence type="predicted"/>
<dbReference type="GO" id="GO:0003677">
    <property type="term" value="F:DNA binding"/>
    <property type="evidence" value="ECO:0007669"/>
    <property type="project" value="UniProtKB-KW"/>
</dbReference>
<sequence>MLCDTRKTAPEGDSWIHEIKYDGYRIQATVDGAAVRLFSREGLDWTARFASVVEALSRLGLECTLIDGEAVVFDAKGLSDFPALVDALDRVGATIAYVAFDLLVDRGESIAALPLVERKARLVERLASAAGAVIRVAAHVVGNGPAVFDQAIAGGAEGIVSKKADAPYRSGRGTAWAKIKTARREDVVVVGWQPSTKREFRSLLAAVEEADGGLRYVGRVGSGFDAGELKRTRERLEPIRRERPPAMAASELLPKGAIYVDPVYRAEIEAAGWTGDHQIRQGRFLGWREDRSPRPVASAKEGRSMAEDGERAGSRDEDKPAPKKRAQPKRAGGAASASRLAGAAPMRKSGGAPDAAALLARITHGDRVVFPEVGVTKRQVAEHYLAVADRILPHLDGRPVSFVRAPEGLGAETFFQRHLLPGMKKGFGRIPDPEGRHGDYLTVLGPEGLVTAAQFGVIEFHGWGARQADLDRPDRMVFDFDPDEGLGFDAVRAAARELRAALEAVGLVGFAMVSGGKGLHVVVPLDGTQTWDDVGDFSAGLARGLARADPGRYVAVASKAKRKGRIYVDWLRNRKSATAIVPWSLRARSRASVAVPITWDEVDTVPAADAFDIRAVIDRADPWEGFFSLRQRIDSAALDFLKRSYRR</sequence>
<dbReference type="CDD" id="cd07906">
    <property type="entry name" value="Adenylation_DNA_ligase_LigD_LigC"/>
    <property type="match status" value="1"/>
</dbReference>
<dbReference type="EC" id="6.5.1.1" evidence="2"/>
<gene>
    <name evidence="23" type="primary">ligD</name>
    <name evidence="23" type="ORF">ABS361_02595</name>
</gene>
<dbReference type="NCBIfam" id="TIGR02776">
    <property type="entry name" value="NHEJ_ligase_prk"/>
    <property type="match status" value="1"/>
</dbReference>
<dbReference type="InterPro" id="IPR012340">
    <property type="entry name" value="NA-bd_OB-fold"/>
</dbReference>
<dbReference type="GO" id="GO:0004527">
    <property type="term" value="F:exonuclease activity"/>
    <property type="evidence" value="ECO:0007669"/>
    <property type="project" value="UniProtKB-KW"/>
</dbReference>
<evidence type="ECO:0000313" key="23">
    <source>
        <dbReference type="EMBL" id="XBY46786.1"/>
    </source>
</evidence>
<dbReference type="Gene3D" id="3.90.920.10">
    <property type="entry name" value="DNA primase, PRIM domain"/>
    <property type="match status" value="1"/>
</dbReference>
<protein>
    <recommendedName>
        <fullName evidence="2">DNA ligase (ATP)</fullName>
        <ecNumber evidence="2">6.5.1.1</ecNumber>
    </recommendedName>
    <alternativeName>
        <fullName evidence="19">NHEJ DNA polymerase</fullName>
    </alternativeName>
</protein>
<dbReference type="PANTHER" id="PTHR42705">
    <property type="entry name" value="BIFUNCTIONAL NON-HOMOLOGOUS END JOINING PROTEIN LIGD"/>
    <property type="match status" value="1"/>
</dbReference>
<comment type="cofactor">
    <cofactor evidence="1">
        <name>Mn(2+)</name>
        <dbReference type="ChEBI" id="CHEBI:29035"/>
    </cofactor>
</comment>
<keyword evidence="7" id="KW-0479">Metal-binding</keyword>
<keyword evidence="9" id="KW-0227">DNA damage</keyword>
<dbReference type="GO" id="GO:0046872">
    <property type="term" value="F:metal ion binding"/>
    <property type="evidence" value="ECO:0007669"/>
    <property type="project" value="UniProtKB-KW"/>
</dbReference>
<dbReference type="GO" id="GO:0006281">
    <property type="term" value="P:DNA repair"/>
    <property type="evidence" value="ECO:0007669"/>
    <property type="project" value="UniProtKB-KW"/>
</dbReference>
<dbReference type="GO" id="GO:0006310">
    <property type="term" value="P:DNA recombination"/>
    <property type="evidence" value="ECO:0007669"/>
    <property type="project" value="UniProtKB-KW"/>
</dbReference>
<dbReference type="GO" id="GO:0005524">
    <property type="term" value="F:ATP binding"/>
    <property type="evidence" value="ECO:0007669"/>
    <property type="project" value="UniProtKB-KW"/>
</dbReference>
<evidence type="ECO:0000256" key="19">
    <source>
        <dbReference type="ARBA" id="ARBA00029943"/>
    </source>
</evidence>